<dbReference type="GO" id="GO:0005634">
    <property type="term" value="C:nucleus"/>
    <property type="evidence" value="ECO:0007669"/>
    <property type="project" value="UniProtKB-SubCell"/>
</dbReference>
<dbReference type="EMBL" id="KV407456">
    <property type="protein sequence ID" value="KZF24795.1"/>
    <property type="molecule type" value="Genomic_DNA"/>
</dbReference>
<feature type="domain" description="Mnd1 HTH" evidence="6">
    <location>
        <begin position="15"/>
        <end position="74"/>
    </location>
</feature>
<dbReference type="GO" id="GO:0003690">
    <property type="term" value="F:double-stranded DNA binding"/>
    <property type="evidence" value="ECO:0007669"/>
    <property type="project" value="InterPro"/>
</dbReference>
<dbReference type="Proteomes" id="UP000076632">
    <property type="component" value="Unassembled WGS sequence"/>
</dbReference>
<evidence type="ECO:0000256" key="3">
    <source>
        <dbReference type="ARBA" id="ARBA00023054"/>
    </source>
</evidence>
<evidence type="ECO:0000256" key="5">
    <source>
        <dbReference type="PIRNR" id="PIRNR026991"/>
    </source>
</evidence>
<reference evidence="7 8" key="1">
    <citation type="journal article" date="2016" name="Fungal Biol.">
        <title>The genome of Xylona heveae provides a window into fungal endophytism.</title>
        <authorList>
            <person name="Gazis R."/>
            <person name="Kuo A."/>
            <person name="Riley R."/>
            <person name="LaButti K."/>
            <person name="Lipzen A."/>
            <person name="Lin J."/>
            <person name="Amirebrahimi M."/>
            <person name="Hesse C.N."/>
            <person name="Spatafora J.W."/>
            <person name="Henrissat B."/>
            <person name="Hainaut M."/>
            <person name="Grigoriev I.V."/>
            <person name="Hibbett D.S."/>
        </authorList>
    </citation>
    <scope>NUCLEOTIDE SEQUENCE [LARGE SCALE GENOMIC DNA]</scope>
    <source>
        <strain evidence="7 8">TC161</strain>
    </source>
</reference>
<dbReference type="OMA" id="VCYWAFP"/>
<dbReference type="InterPro" id="IPR040453">
    <property type="entry name" value="Mnd1_HTH"/>
</dbReference>
<comment type="function">
    <text evidence="5">Required for proper homologous chromosome pairing and efficient cross-over and intragenic recombination during meiosis.</text>
</comment>
<keyword evidence="8" id="KW-1185">Reference proteome</keyword>
<evidence type="ECO:0000259" key="6">
    <source>
        <dbReference type="Pfam" id="PF03962"/>
    </source>
</evidence>
<keyword evidence="3" id="KW-0175">Coiled coil</keyword>
<sequence length="217" mass="24869">MAPKSLPPLAKQTLIHSWLQKSGTAHNIRDLEKMLPQVASINGMQVKDYLQALSDEGKICVEKIGSGNWYWSFPSEERRIHERTLTKLKSDRDKLLASTDDLQMQVTGAQEARRNEMTASDGSQGLDAVSIHGILQHEVENLRQELRNFRDCDPAEILMKQKEIDTVREGAQRWTNNIYILEGYYAELCPGDREGLDVLRRELYGESYDEEEGFEEL</sequence>
<dbReference type="FunCoup" id="A0A165IEW6">
    <property type="interactions" value="172"/>
</dbReference>
<dbReference type="InParanoid" id="A0A165IEW6"/>
<protein>
    <recommendedName>
        <fullName evidence="5">Meiotic nuclear division protein 1</fullName>
    </recommendedName>
</protein>
<keyword evidence="4 5" id="KW-0539">Nucleus</keyword>
<evidence type="ECO:0000256" key="4">
    <source>
        <dbReference type="ARBA" id="ARBA00023242"/>
    </source>
</evidence>
<dbReference type="InterPro" id="IPR005647">
    <property type="entry name" value="Mnd1"/>
</dbReference>
<name>A0A165IEW6_XYLHT</name>
<dbReference type="GeneID" id="28897393"/>
<evidence type="ECO:0000313" key="7">
    <source>
        <dbReference type="EMBL" id="KZF24795.1"/>
    </source>
</evidence>
<dbReference type="OrthoDB" id="9978204at2759"/>
<dbReference type="AlphaFoldDB" id="A0A165IEW6"/>
<evidence type="ECO:0000256" key="2">
    <source>
        <dbReference type="ARBA" id="ARBA00005981"/>
    </source>
</evidence>
<accession>A0A165IEW6</accession>
<comment type="similarity">
    <text evidence="2 5">Belongs to the MND1 family.</text>
</comment>
<dbReference type="PIRSF" id="PIRSF026991">
    <property type="entry name" value="Mnd1"/>
    <property type="match status" value="1"/>
</dbReference>
<evidence type="ECO:0000256" key="1">
    <source>
        <dbReference type="ARBA" id="ARBA00004123"/>
    </source>
</evidence>
<dbReference type="STRING" id="1328760.A0A165IEW6"/>
<dbReference type="GO" id="GO:0007131">
    <property type="term" value="P:reciprocal meiotic recombination"/>
    <property type="evidence" value="ECO:0007669"/>
    <property type="project" value="InterPro"/>
</dbReference>
<comment type="subcellular location">
    <subcellularLocation>
        <location evidence="1 5">Nucleus</location>
    </subcellularLocation>
</comment>
<gene>
    <name evidence="7" type="ORF">L228DRAFT_245812</name>
</gene>
<dbReference type="RefSeq" id="XP_018190350.1">
    <property type="nucleotide sequence ID" value="XM_018332256.1"/>
</dbReference>
<dbReference type="Pfam" id="PF03962">
    <property type="entry name" value="Mnd1"/>
    <property type="match status" value="1"/>
</dbReference>
<evidence type="ECO:0000313" key="8">
    <source>
        <dbReference type="Proteomes" id="UP000076632"/>
    </source>
</evidence>
<organism evidence="7 8">
    <name type="scientific">Xylona heveae (strain CBS 132557 / TC161)</name>
    <dbReference type="NCBI Taxonomy" id="1328760"/>
    <lineage>
        <taxon>Eukaryota</taxon>
        <taxon>Fungi</taxon>
        <taxon>Dikarya</taxon>
        <taxon>Ascomycota</taxon>
        <taxon>Pezizomycotina</taxon>
        <taxon>Xylonomycetes</taxon>
        <taxon>Xylonales</taxon>
        <taxon>Xylonaceae</taxon>
        <taxon>Xylona</taxon>
    </lineage>
</organism>
<proteinExistence type="inferred from homology"/>